<gene>
    <name evidence="3" type="ORF">OXIME_000163</name>
</gene>
<evidence type="ECO:0000256" key="1">
    <source>
        <dbReference type="ARBA" id="ARBA00022801"/>
    </source>
</evidence>
<dbReference type="SUPFAM" id="SSF55811">
    <property type="entry name" value="Nudix"/>
    <property type="match status" value="1"/>
</dbReference>
<evidence type="ECO:0000313" key="3">
    <source>
        <dbReference type="EMBL" id="WYX99628.1"/>
    </source>
</evidence>
<dbReference type="InterPro" id="IPR015797">
    <property type="entry name" value="NUDIX_hydrolase-like_dom_sf"/>
</dbReference>
<dbReference type="PANTHER" id="PTHR21340">
    <property type="entry name" value="DIADENOSINE 5,5-P1,P4-TETRAPHOSPHATE PYROPHOSPHOHYDROLASE MUTT"/>
    <property type="match status" value="1"/>
</dbReference>
<dbReference type="GO" id="GO:0006167">
    <property type="term" value="P:AMP biosynthetic process"/>
    <property type="evidence" value="ECO:0007669"/>
    <property type="project" value="TreeGrafter"/>
</dbReference>
<protein>
    <submittedName>
        <fullName evidence="3">NUDIX pyrophosphatase</fullName>
    </submittedName>
</protein>
<reference evidence="3 4" key="1">
    <citation type="submission" date="2023-09" db="EMBL/GenBank/DDBJ databases">
        <authorList>
            <person name="Golyshina O.V."/>
            <person name="Lunev E.A."/>
            <person name="Bargiela R."/>
            <person name="Gaines M.C."/>
            <person name="Daum B."/>
            <person name="Bale N.J."/>
            <person name="Koenen M."/>
            <person name="Sinninghe Damst J.S."/>
            <person name="Yakimov M."/>
            <person name="Golyshin P.N."/>
        </authorList>
    </citation>
    <scope>NUCLEOTIDE SEQUENCE [LARGE SCALE GENOMIC DNA]</scope>
    <source>
        <strain evidence="3 4">M1</strain>
    </source>
</reference>
<dbReference type="KEGG" id="omr:OXIME_000163"/>
<dbReference type="PANTHER" id="PTHR21340:SF0">
    <property type="entry name" value="BIS(5'-NUCLEOSYL)-TETRAPHOSPHATASE [ASYMMETRICAL]"/>
    <property type="match status" value="1"/>
</dbReference>
<keyword evidence="1" id="KW-0378">Hydrolase</keyword>
<feature type="domain" description="Nudix hydrolase" evidence="2">
    <location>
        <begin position="2"/>
        <end position="138"/>
    </location>
</feature>
<name>A0AAX4NES6_9ARCH</name>
<evidence type="ECO:0000259" key="2">
    <source>
        <dbReference type="PROSITE" id="PS51462"/>
    </source>
</evidence>
<sequence>MDRIRKVQVVVYTMIKEPQFLVLRRIPSKGSIWQNVTGAIEDGETLENAAYRELEEETGIGRDKILEFGQLFSFEYRDARDMEVEETVFFAKIKEGTPVDITKNVYPEHETFKWCSDREAIELMKWKTNSRAIEAVMENLKK</sequence>
<proteinExistence type="predicted"/>
<dbReference type="CDD" id="cd04664">
    <property type="entry name" value="NUDIX_DHNTPase_like"/>
    <property type="match status" value="1"/>
</dbReference>
<dbReference type="AlphaFoldDB" id="A0AAX4NES6"/>
<dbReference type="GO" id="GO:0006754">
    <property type="term" value="P:ATP biosynthetic process"/>
    <property type="evidence" value="ECO:0007669"/>
    <property type="project" value="TreeGrafter"/>
</dbReference>
<dbReference type="InterPro" id="IPR020084">
    <property type="entry name" value="NUDIX_hydrolase_CS"/>
</dbReference>
<evidence type="ECO:0000313" key="4">
    <source>
        <dbReference type="Proteomes" id="UP001451606"/>
    </source>
</evidence>
<keyword evidence="4" id="KW-1185">Reference proteome</keyword>
<dbReference type="InterPro" id="IPR000086">
    <property type="entry name" value="NUDIX_hydrolase_dom"/>
</dbReference>
<dbReference type="Proteomes" id="UP001451606">
    <property type="component" value="Chromosome"/>
</dbReference>
<dbReference type="RefSeq" id="WP_393971596.1">
    <property type="nucleotide sequence ID" value="NZ_CP133772.1"/>
</dbReference>
<dbReference type="InterPro" id="IPR051325">
    <property type="entry name" value="Nudix_hydrolase_domain"/>
</dbReference>
<accession>A0AAX4NES6</accession>
<dbReference type="PROSITE" id="PS51462">
    <property type="entry name" value="NUDIX"/>
    <property type="match status" value="1"/>
</dbReference>
<dbReference type="GO" id="GO:0004081">
    <property type="term" value="F:bis(5'-nucleosyl)-tetraphosphatase (asymmetrical) activity"/>
    <property type="evidence" value="ECO:0007669"/>
    <property type="project" value="TreeGrafter"/>
</dbReference>
<dbReference type="PRINTS" id="PR00502">
    <property type="entry name" value="NUDIXFAMILY"/>
</dbReference>
<organism evidence="3 4">
    <name type="scientific">Oxyplasma meridianum</name>
    <dbReference type="NCBI Taxonomy" id="3073602"/>
    <lineage>
        <taxon>Archaea</taxon>
        <taxon>Methanobacteriati</taxon>
        <taxon>Thermoplasmatota</taxon>
        <taxon>Thermoplasmata</taxon>
        <taxon>Thermoplasmatales</taxon>
        <taxon>Thermoplasmataceae</taxon>
        <taxon>Oxyplasma</taxon>
    </lineage>
</organism>
<dbReference type="PROSITE" id="PS00893">
    <property type="entry name" value="NUDIX_BOX"/>
    <property type="match status" value="1"/>
</dbReference>
<dbReference type="GeneID" id="95966886"/>
<dbReference type="EMBL" id="CP133772">
    <property type="protein sequence ID" value="WYX99628.1"/>
    <property type="molecule type" value="Genomic_DNA"/>
</dbReference>
<dbReference type="Gene3D" id="3.90.79.10">
    <property type="entry name" value="Nucleoside Triphosphate Pyrophosphohydrolase"/>
    <property type="match status" value="1"/>
</dbReference>
<dbReference type="Pfam" id="PF00293">
    <property type="entry name" value="NUDIX"/>
    <property type="match status" value="1"/>
</dbReference>
<dbReference type="InterPro" id="IPR020476">
    <property type="entry name" value="Nudix_hydrolase"/>
</dbReference>